<dbReference type="GO" id="GO:0007623">
    <property type="term" value="P:circadian rhythm"/>
    <property type="evidence" value="ECO:0007669"/>
    <property type="project" value="TreeGrafter"/>
</dbReference>
<evidence type="ECO:0000256" key="6">
    <source>
        <dbReference type="SAM" id="MobiDB-lite"/>
    </source>
</evidence>
<dbReference type="InterPro" id="IPR047229">
    <property type="entry name" value="NFIL3-like"/>
</dbReference>
<gene>
    <name evidence="8" type="ORF">MMEN_LOCUS12598</name>
</gene>
<dbReference type="PANTHER" id="PTHR15284">
    <property type="entry name" value="NUCLEAR FACTOR INTERLEUKIN-3-REGULATED PROTEIN"/>
    <property type="match status" value="1"/>
</dbReference>
<evidence type="ECO:0000256" key="5">
    <source>
        <dbReference type="ARBA" id="ARBA00023242"/>
    </source>
</evidence>
<feature type="compositionally biased region" description="Basic and acidic residues" evidence="6">
    <location>
        <begin position="268"/>
        <end position="283"/>
    </location>
</feature>
<sequence>MTAQVVGDKAVSVLNSTNGFLSQGLDLRDGPGAVETAAGSSCDEDSGNGARRKRELLSGEKKDEDYWDKRRKNNEAAKRSREKRRANDLELETRVLGLLEENARLRAELLALKFRFGLVKDPSDAPILPLSDPACAQTRPDLTHYYNGPTDGHSRFGSCRIQAPGLDQGSGLRTAGPTWGASDSRVYFDARSDGMGPSGPAEQTCGSHAPRVENHTQDSAESLKSLPHKLRFKGPAGSGDGRETSPSPDARRCGPPVAMVGPNMQSVGRDRQENDDGQRKLHEASTFGCHNCSFPQNSDDKRSAEDTNLGSQIRCLSQEVAQLKRLFSNQLHSKIS</sequence>
<dbReference type="PROSITE" id="PS50217">
    <property type="entry name" value="BZIP"/>
    <property type="match status" value="1"/>
</dbReference>
<keyword evidence="2" id="KW-0805">Transcription regulation</keyword>
<evidence type="ECO:0000313" key="8">
    <source>
        <dbReference type="EMBL" id="CAG5928954.1"/>
    </source>
</evidence>
<organism evidence="8 9">
    <name type="scientific">Menidia menidia</name>
    <name type="common">Atlantic silverside</name>
    <dbReference type="NCBI Taxonomy" id="238744"/>
    <lineage>
        <taxon>Eukaryota</taxon>
        <taxon>Metazoa</taxon>
        <taxon>Chordata</taxon>
        <taxon>Craniata</taxon>
        <taxon>Vertebrata</taxon>
        <taxon>Euteleostomi</taxon>
        <taxon>Actinopterygii</taxon>
        <taxon>Neopterygii</taxon>
        <taxon>Teleostei</taxon>
        <taxon>Neoteleostei</taxon>
        <taxon>Acanthomorphata</taxon>
        <taxon>Ovalentaria</taxon>
        <taxon>Atherinomorphae</taxon>
        <taxon>Atheriniformes</taxon>
        <taxon>Atherinopsidae</taxon>
        <taxon>Menidiinae</taxon>
        <taxon>Menidia</taxon>
    </lineage>
</organism>
<dbReference type="Gene3D" id="1.20.5.170">
    <property type="match status" value="1"/>
</dbReference>
<dbReference type="SUPFAM" id="SSF57959">
    <property type="entry name" value="Leucine zipper domain"/>
    <property type="match status" value="1"/>
</dbReference>
<keyword evidence="3" id="KW-0238">DNA-binding</keyword>
<dbReference type="FunFam" id="1.20.5.170:FF:000025">
    <property type="entry name" value="nuclear factor interleukin-3-regulated protein-like"/>
    <property type="match status" value="1"/>
</dbReference>
<dbReference type="Pfam" id="PF07716">
    <property type="entry name" value="bZIP_2"/>
    <property type="match status" value="1"/>
</dbReference>
<dbReference type="SMART" id="SM00338">
    <property type="entry name" value="BRLZ"/>
    <property type="match status" value="1"/>
</dbReference>
<dbReference type="CDD" id="cd14694">
    <property type="entry name" value="bZIP_NFIL3"/>
    <property type="match status" value="1"/>
</dbReference>
<keyword evidence="4" id="KW-0804">Transcription</keyword>
<accession>A0A8S4B9X3</accession>
<dbReference type="GO" id="GO:0003700">
    <property type="term" value="F:DNA-binding transcription factor activity"/>
    <property type="evidence" value="ECO:0007669"/>
    <property type="project" value="InterPro"/>
</dbReference>
<dbReference type="AlphaFoldDB" id="A0A8S4B9X3"/>
<dbReference type="InterPro" id="IPR046347">
    <property type="entry name" value="bZIP_sf"/>
</dbReference>
<evidence type="ECO:0000256" key="2">
    <source>
        <dbReference type="ARBA" id="ARBA00023015"/>
    </source>
</evidence>
<dbReference type="PROSITE" id="PS00036">
    <property type="entry name" value="BZIP_BASIC"/>
    <property type="match status" value="1"/>
</dbReference>
<feature type="region of interest" description="Disordered" evidence="6">
    <location>
        <begin position="191"/>
        <end position="308"/>
    </location>
</feature>
<feature type="region of interest" description="Disordered" evidence="6">
    <location>
        <begin position="20"/>
        <end position="85"/>
    </location>
</feature>
<dbReference type="PANTHER" id="PTHR15284:SF6">
    <property type="entry name" value="HYPOTHETICAL LOC799271-RELATED"/>
    <property type="match status" value="1"/>
</dbReference>
<dbReference type="InterPro" id="IPR004827">
    <property type="entry name" value="bZIP"/>
</dbReference>
<dbReference type="GO" id="GO:0005634">
    <property type="term" value="C:nucleus"/>
    <property type="evidence" value="ECO:0007669"/>
    <property type="project" value="TreeGrafter"/>
</dbReference>
<name>A0A8S4B9X3_9TELE</name>
<dbReference type="GO" id="GO:0003677">
    <property type="term" value="F:DNA binding"/>
    <property type="evidence" value="ECO:0007669"/>
    <property type="project" value="UniProtKB-KW"/>
</dbReference>
<proteinExistence type="inferred from homology"/>
<feature type="domain" description="BZIP" evidence="7">
    <location>
        <begin position="63"/>
        <end position="113"/>
    </location>
</feature>
<keyword evidence="9" id="KW-1185">Reference proteome</keyword>
<evidence type="ECO:0000256" key="4">
    <source>
        <dbReference type="ARBA" id="ARBA00023163"/>
    </source>
</evidence>
<reference evidence="8" key="1">
    <citation type="submission" date="2021-05" db="EMBL/GenBank/DDBJ databases">
        <authorList>
            <person name="Tigano A."/>
        </authorList>
    </citation>
    <scope>NUCLEOTIDE SEQUENCE</scope>
</reference>
<dbReference type="Proteomes" id="UP000677803">
    <property type="component" value="Unassembled WGS sequence"/>
</dbReference>
<evidence type="ECO:0000256" key="1">
    <source>
        <dbReference type="ARBA" id="ARBA00006079"/>
    </source>
</evidence>
<keyword evidence="5" id="KW-0539">Nucleus</keyword>
<feature type="compositionally biased region" description="Basic and acidic residues" evidence="6">
    <location>
        <begin position="55"/>
        <end position="85"/>
    </location>
</feature>
<dbReference type="OrthoDB" id="6151507at2759"/>
<evidence type="ECO:0000256" key="3">
    <source>
        <dbReference type="ARBA" id="ARBA00023125"/>
    </source>
</evidence>
<comment type="similarity">
    <text evidence="1">Belongs to the bZIP family. NFIL3 subfamily.</text>
</comment>
<dbReference type="EMBL" id="CAJRST010013335">
    <property type="protein sequence ID" value="CAG5928954.1"/>
    <property type="molecule type" value="Genomic_DNA"/>
</dbReference>
<comment type="caution">
    <text evidence="8">The sequence shown here is derived from an EMBL/GenBank/DDBJ whole genome shotgun (WGS) entry which is preliminary data.</text>
</comment>
<protein>
    <submittedName>
        <fullName evidence="8">(Atlantic silverside) hypothetical protein</fullName>
    </submittedName>
</protein>
<evidence type="ECO:0000313" key="9">
    <source>
        <dbReference type="Proteomes" id="UP000677803"/>
    </source>
</evidence>
<dbReference type="InterPro" id="IPR047106">
    <property type="entry name" value="NFIL3-like_bZIP"/>
</dbReference>
<evidence type="ECO:0000259" key="7">
    <source>
        <dbReference type="PROSITE" id="PS50217"/>
    </source>
</evidence>